<evidence type="ECO:0000256" key="7">
    <source>
        <dbReference type="ARBA" id="ARBA00047761"/>
    </source>
</evidence>
<dbReference type="EMBL" id="CASHTH010004454">
    <property type="protein sequence ID" value="CAI8057559.1"/>
    <property type="molecule type" value="Genomic_DNA"/>
</dbReference>
<evidence type="ECO:0000256" key="6">
    <source>
        <dbReference type="ARBA" id="ARBA00023242"/>
    </source>
</evidence>
<comment type="function">
    <text evidence="9">Protein phosphatase that catalyzes the dephosphorylation of the C-terminal domain of RNA polymerase II. Plays a role in RNA processing and termination.</text>
</comment>
<dbReference type="Gene3D" id="3.40.50.2300">
    <property type="match status" value="2"/>
</dbReference>
<dbReference type="PANTHER" id="PTHR20383">
    <property type="entry name" value="RNA POLYMERASE II SUBUNIT A C-TERMINAL DOMAIN PHOSPHATASE"/>
    <property type="match status" value="1"/>
</dbReference>
<evidence type="ECO:0000256" key="9">
    <source>
        <dbReference type="RuleBase" id="RU369031"/>
    </source>
</evidence>
<protein>
    <recommendedName>
        <fullName evidence="9">RNA polymerase II subunit A C-terminal domain phosphatase SSU72</fullName>
        <shortName evidence="9">CTD phosphatase SSU72</shortName>
        <ecNumber evidence="9">3.1.3.16</ecNumber>
    </recommendedName>
</protein>
<comment type="catalytic activity">
    <reaction evidence="7 9">
        <text>O-phospho-L-seryl-[protein] + H2O = L-seryl-[protein] + phosphate</text>
        <dbReference type="Rhea" id="RHEA:20629"/>
        <dbReference type="Rhea" id="RHEA-COMP:9863"/>
        <dbReference type="Rhea" id="RHEA-COMP:11604"/>
        <dbReference type="ChEBI" id="CHEBI:15377"/>
        <dbReference type="ChEBI" id="CHEBI:29999"/>
        <dbReference type="ChEBI" id="CHEBI:43474"/>
        <dbReference type="ChEBI" id="CHEBI:83421"/>
        <dbReference type="EC" id="3.1.3.16"/>
    </reaction>
</comment>
<sequence length="195" mass="22575">MEMSAKLKIAVVCSSNQNRSMEAHNLLSKKGFDVQSYGTGSVVKLPGPASEQPNVYEFGTTYEYMYQDLLKKDPNLYTQNGILHMLDRNRRIKAKPERFQDTEKHFDVVFTTEERIYDAVVERLESIGSRTFRPVHVLNIDIKDNHEEATLGAFLVLNLCNMMKHVEDLEDDMEGIIHDFEEENGRTLLHCVHFY</sequence>
<reference evidence="10" key="1">
    <citation type="submission" date="2023-03" db="EMBL/GenBank/DDBJ databases">
        <authorList>
            <person name="Steffen K."/>
            <person name="Cardenas P."/>
        </authorList>
    </citation>
    <scope>NUCLEOTIDE SEQUENCE</scope>
</reference>
<dbReference type="EC" id="3.1.3.16" evidence="9"/>
<dbReference type="Proteomes" id="UP001174909">
    <property type="component" value="Unassembled WGS sequence"/>
</dbReference>
<evidence type="ECO:0000313" key="11">
    <source>
        <dbReference type="Proteomes" id="UP001174909"/>
    </source>
</evidence>
<dbReference type="GO" id="GO:0005634">
    <property type="term" value="C:nucleus"/>
    <property type="evidence" value="ECO:0007669"/>
    <property type="project" value="UniProtKB-SubCell"/>
</dbReference>
<dbReference type="FunFam" id="3.40.50.2300:FF:000039">
    <property type="entry name" value="RNA polymerase II subunit A C-terminal domain phosphatase"/>
    <property type="match status" value="1"/>
</dbReference>
<comment type="subcellular location">
    <subcellularLocation>
        <location evidence="1 9">Nucleus</location>
    </subcellularLocation>
</comment>
<evidence type="ECO:0000256" key="1">
    <source>
        <dbReference type="ARBA" id="ARBA00004123"/>
    </source>
</evidence>
<organism evidence="10 11">
    <name type="scientific">Geodia barretti</name>
    <name type="common">Barrett's horny sponge</name>
    <dbReference type="NCBI Taxonomy" id="519541"/>
    <lineage>
        <taxon>Eukaryota</taxon>
        <taxon>Metazoa</taxon>
        <taxon>Porifera</taxon>
        <taxon>Demospongiae</taxon>
        <taxon>Heteroscleromorpha</taxon>
        <taxon>Tetractinellida</taxon>
        <taxon>Astrophorina</taxon>
        <taxon>Geodiidae</taxon>
        <taxon>Geodia</taxon>
    </lineage>
</organism>
<evidence type="ECO:0000256" key="4">
    <source>
        <dbReference type="ARBA" id="ARBA00022801"/>
    </source>
</evidence>
<comment type="similarity">
    <text evidence="2 9">Belongs to the SSU72 phosphatase family.</text>
</comment>
<evidence type="ECO:0000256" key="3">
    <source>
        <dbReference type="ARBA" id="ARBA00022664"/>
    </source>
</evidence>
<comment type="caution">
    <text evidence="10">The sequence shown here is derived from an EMBL/GenBank/DDBJ whole genome shotgun (WGS) entry which is preliminary data.</text>
</comment>
<dbReference type="FunFam" id="3.40.50.2300:FF:000066">
    <property type="entry name" value="RNA polymerase II subunit A C-terminal domain phosphatase SSU72"/>
    <property type="match status" value="1"/>
</dbReference>
<keyword evidence="5 9" id="KW-0904">Protein phosphatase</keyword>
<dbReference type="Pfam" id="PF04722">
    <property type="entry name" value="Ssu72"/>
    <property type="match status" value="1"/>
</dbReference>
<comment type="catalytic activity">
    <reaction evidence="8 9">
        <text>O-phospho-L-threonyl-[protein] + H2O = L-threonyl-[protein] + phosphate</text>
        <dbReference type="Rhea" id="RHEA:47004"/>
        <dbReference type="Rhea" id="RHEA-COMP:11060"/>
        <dbReference type="Rhea" id="RHEA-COMP:11605"/>
        <dbReference type="ChEBI" id="CHEBI:15377"/>
        <dbReference type="ChEBI" id="CHEBI:30013"/>
        <dbReference type="ChEBI" id="CHEBI:43474"/>
        <dbReference type="ChEBI" id="CHEBI:61977"/>
        <dbReference type="EC" id="3.1.3.16"/>
    </reaction>
</comment>
<evidence type="ECO:0000256" key="5">
    <source>
        <dbReference type="ARBA" id="ARBA00022912"/>
    </source>
</evidence>
<dbReference type="AlphaFoldDB" id="A0AA35U1A7"/>
<dbReference type="InterPro" id="IPR006811">
    <property type="entry name" value="RNA_pol_II_suA"/>
</dbReference>
<accession>A0AA35U1A7</accession>
<dbReference type="GO" id="GO:0031124">
    <property type="term" value="P:mRNA 3'-end processing"/>
    <property type="evidence" value="ECO:0007669"/>
    <property type="project" value="UniProtKB-ARBA"/>
</dbReference>
<gene>
    <name evidence="10" type="ORF">GBAR_LOCUS31372</name>
</gene>
<keyword evidence="4 9" id="KW-0378">Hydrolase</keyword>
<name>A0AA35U1A7_GEOBA</name>
<evidence type="ECO:0000313" key="10">
    <source>
        <dbReference type="EMBL" id="CAI8057559.1"/>
    </source>
</evidence>
<dbReference type="GO" id="GO:0008420">
    <property type="term" value="F:RNA polymerase II CTD heptapeptide repeat phosphatase activity"/>
    <property type="evidence" value="ECO:0007669"/>
    <property type="project" value="UniProtKB-ARBA"/>
</dbReference>
<evidence type="ECO:0000256" key="2">
    <source>
        <dbReference type="ARBA" id="ARBA00008978"/>
    </source>
</evidence>
<evidence type="ECO:0000256" key="8">
    <source>
        <dbReference type="ARBA" id="ARBA00048336"/>
    </source>
</evidence>
<keyword evidence="6 9" id="KW-0539">Nucleus</keyword>
<keyword evidence="11" id="KW-1185">Reference proteome</keyword>
<keyword evidence="3 9" id="KW-0507">mRNA processing</keyword>
<proteinExistence type="inferred from homology"/>